<dbReference type="Pfam" id="PF01183">
    <property type="entry name" value="Glyco_hydro_25"/>
    <property type="match status" value="1"/>
</dbReference>
<accession>A0A9D1HL58</accession>
<dbReference type="GO" id="GO:0009253">
    <property type="term" value="P:peptidoglycan catabolic process"/>
    <property type="evidence" value="ECO:0007669"/>
    <property type="project" value="InterPro"/>
</dbReference>
<dbReference type="PANTHER" id="PTHR34135:SF2">
    <property type="entry name" value="LYSOZYME"/>
    <property type="match status" value="1"/>
</dbReference>
<dbReference type="InterPro" id="IPR002053">
    <property type="entry name" value="Glyco_hydro_25"/>
</dbReference>
<comment type="similarity">
    <text evidence="1">Belongs to the glycosyl hydrolase 25 family.</text>
</comment>
<dbReference type="AlphaFoldDB" id="A0A9D1HL58"/>
<proteinExistence type="inferred from homology"/>
<evidence type="ECO:0000259" key="4">
    <source>
        <dbReference type="PROSITE" id="PS51782"/>
    </source>
</evidence>
<comment type="caution">
    <text evidence="5">The sequence shown here is derived from an EMBL/GenBank/DDBJ whole genome shotgun (WGS) entry which is preliminary data.</text>
</comment>
<evidence type="ECO:0000313" key="6">
    <source>
        <dbReference type="Proteomes" id="UP000824175"/>
    </source>
</evidence>
<evidence type="ECO:0000256" key="3">
    <source>
        <dbReference type="ARBA" id="ARBA00023295"/>
    </source>
</evidence>
<keyword evidence="3" id="KW-0326">Glycosidase</keyword>
<evidence type="ECO:0000313" key="5">
    <source>
        <dbReference type="EMBL" id="HIU12677.1"/>
    </source>
</evidence>
<dbReference type="PROSITE" id="PS51782">
    <property type="entry name" value="LYSM"/>
    <property type="match status" value="2"/>
</dbReference>
<dbReference type="Proteomes" id="UP000824175">
    <property type="component" value="Unassembled WGS sequence"/>
</dbReference>
<dbReference type="Gene3D" id="3.20.20.80">
    <property type="entry name" value="Glycosidases"/>
    <property type="match status" value="1"/>
</dbReference>
<dbReference type="CDD" id="cd00118">
    <property type="entry name" value="LysM"/>
    <property type="match status" value="2"/>
</dbReference>
<evidence type="ECO:0000256" key="1">
    <source>
        <dbReference type="ARBA" id="ARBA00010646"/>
    </source>
</evidence>
<dbReference type="InterPro" id="IPR017853">
    <property type="entry name" value="GH"/>
</dbReference>
<keyword evidence="2" id="KW-0378">Hydrolase</keyword>
<evidence type="ECO:0000256" key="2">
    <source>
        <dbReference type="ARBA" id="ARBA00022801"/>
    </source>
</evidence>
<dbReference type="SUPFAM" id="SSF51445">
    <property type="entry name" value="(Trans)glycosidases"/>
    <property type="match status" value="1"/>
</dbReference>
<dbReference type="Gene3D" id="3.10.350.10">
    <property type="entry name" value="LysM domain"/>
    <property type="match status" value="2"/>
</dbReference>
<dbReference type="SUPFAM" id="SSF54106">
    <property type="entry name" value="LysM domain"/>
    <property type="match status" value="2"/>
</dbReference>
<dbReference type="InterPro" id="IPR036779">
    <property type="entry name" value="LysM_dom_sf"/>
</dbReference>
<dbReference type="InterPro" id="IPR018077">
    <property type="entry name" value="Glyco_hydro_fam25_subgr"/>
</dbReference>
<dbReference type="SMART" id="SM00257">
    <property type="entry name" value="LysM"/>
    <property type="match status" value="2"/>
</dbReference>
<dbReference type="EMBL" id="DVMJ01000008">
    <property type="protein sequence ID" value="HIU12677.1"/>
    <property type="molecule type" value="Genomic_DNA"/>
</dbReference>
<reference evidence="5" key="1">
    <citation type="submission" date="2020-10" db="EMBL/GenBank/DDBJ databases">
        <authorList>
            <person name="Gilroy R."/>
        </authorList>
    </citation>
    <scope>NUCLEOTIDE SEQUENCE</scope>
    <source>
        <strain evidence="5">CHK195-11698</strain>
    </source>
</reference>
<dbReference type="PROSITE" id="PS51904">
    <property type="entry name" value="GLYCOSYL_HYDROL_F25_2"/>
    <property type="match status" value="1"/>
</dbReference>
<dbReference type="GO" id="GO:0016998">
    <property type="term" value="P:cell wall macromolecule catabolic process"/>
    <property type="evidence" value="ECO:0007669"/>
    <property type="project" value="InterPro"/>
</dbReference>
<dbReference type="Pfam" id="PF01476">
    <property type="entry name" value="LysM"/>
    <property type="match status" value="2"/>
</dbReference>
<dbReference type="InterPro" id="IPR018392">
    <property type="entry name" value="LysM"/>
</dbReference>
<name>A0A9D1HL58_9FIRM</name>
<feature type="domain" description="LysM" evidence="4">
    <location>
        <begin position="267"/>
        <end position="311"/>
    </location>
</feature>
<reference evidence="5" key="2">
    <citation type="journal article" date="2021" name="PeerJ">
        <title>Extensive microbial diversity within the chicken gut microbiome revealed by metagenomics and culture.</title>
        <authorList>
            <person name="Gilroy R."/>
            <person name="Ravi A."/>
            <person name="Getino M."/>
            <person name="Pursley I."/>
            <person name="Horton D.L."/>
            <person name="Alikhan N.F."/>
            <person name="Baker D."/>
            <person name="Gharbi K."/>
            <person name="Hall N."/>
            <person name="Watson M."/>
            <person name="Adriaenssens E.M."/>
            <person name="Foster-Nyarko E."/>
            <person name="Jarju S."/>
            <person name="Secka A."/>
            <person name="Antonio M."/>
            <person name="Oren A."/>
            <person name="Chaudhuri R.R."/>
            <person name="La Ragione R."/>
            <person name="Hildebrand F."/>
            <person name="Pallen M.J."/>
        </authorList>
    </citation>
    <scope>NUCLEOTIDE SEQUENCE</scope>
    <source>
        <strain evidence="5">CHK195-11698</strain>
    </source>
</reference>
<feature type="domain" description="LysM" evidence="4">
    <location>
        <begin position="218"/>
        <end position="262"/>
    </location>
</feature>
<sequence length="312" mass="35784">MLQGIDLSNYQADIDLAKIAFDFAIIKASQGLTVAKMCDTHYQNVKRLGKLRGVYHMAEPVSHTAKEEADFFIAHTKGYVGDCIPCLDWELQDTSQVGWALAWLERVEEAWHTKPLIYMNASTVRRYDWSPVVSRGYGLWIAQYRDNQPDHNYDMRSAGNPPSSGQWPFYAIWQWTSHGRLTGYNGNLDLNLFYGDEDAWWRYVRQDTEQIEKPEKQTTYTVQKGDTLSEIGAKLGLSWQEIARRNEILPPYTIYPGQKLLLPSPRKIYTVQKGDTLSQIAKKLGTTVSRLVDLNSLSHPDLIYPGQILIYD</sequence>
<dbReference type="GO" id="GO:0016052">
    <property type="term" value="P:carbohydrate catabolic process"/>
    <property type="evidence" value="ECO:0007669"/>
    <property type="project" value="TreeGrafter"/>
</dbReference>
<dbReference type="GO" id="GO:0003796">
    <property type="term" value="F:lysozyme activity"/>
    <property type="evidence" value="ECO:0007669"/>
    <property type="project" value="InterPro"/>
</dbReference>
<dbReference type="PANTHER" id="PTHR34135">
    <property type="entry name" value="LYSOZYME"/>
    <property type="match status" value="1"/>
</dbReference>
<organism evidence="5 6">
    <name type="scientific">Candidatus Fimiplasma intestinipullorum</name>
    <dbReference type="NCBI Taxonomy" id="2840825"/>
    <lineage>
        <taxon>Bacteria</taxon>
        <taxon>Bacillati</taxon>
        <taxon>Bacillota</taxon>
        <taxon>Clostridia</taxon>
        <taxon>Eubacteriales</taxon>
        <taxon>Candidatus Fimiplasma</taxon>
    </lineage>
</organism>
<gene>
    <name evidence="5" type="ORF">IAD15_01200</name>
</gene>
<protein>
    <submittedName>
        <fullName evidence="5">LysM peptidoglycan-binding domain-containing protein</fullName>
    </submittedName>
</protein>
<dbReference type="SMART" id="SM00641">
    <property type="entry name" value="Glyco_25"/>
    <property type="match status" value="1"/>
</dbReference>